<dbReference type="InterPro" id="IPR013320">
    <property type="entry name" value="ConA-like_dom_sf"/>
</dbReference>
<feature type="domain" description="MAM" evidence="2">
    <location>
        <begin position="24"/>
        <end position="216"/>
    </location>
</feature>
<dbReference type="Pfam" id="PF00629">
    <property type="entry name" value="MAM"/>
    <property type="match status" value="2"/>
</dbReference>
<dbReference type="GO" id="GO:0016020">
    <property type="term" value="C:membrane"/>
    <property type="evidence" value="ECO:0007669"/>
    <property type="project" value="InterPro"/>
</dbReference>
<accession>C3YSW0</accession>
<dbReference type="PROSITE" id="PS50060">
    <property type="entry name" value="MAM_2"/>
    <property type="match status" value="2"/>
</dbReference>
<dbReference type="AlphaFoldDB" id="C3YSW0"/>
<dbReference type="InterPro" id="IPR000998">
    <property type="entry name" value="MAM_dom"/>
</dbReference>
<feature type="chain" id="PRO_5002933858" description="MAM domain-containing protein" evidence="1">
    <location>
        <begin position="19"/>
        <end position="665"/>
    </location>
</feature>
<protein>
    <recommendedName>
        <fullName evidence="2">MAM domain-containing protein</fullName>
    </recommendedName>
</protein>
<evidence type="ECO:0000256" key="1">
    <source>
        <dbReference type="SAM" id="SignalP"/>
    </source>
</evidence>
<feature type="signal peptide" evidence="1">
    <location>
        <begin position="1"/>
        <end position="18"/>
    </location>
</feature>
<dbReference type="SMART" id="SM00137">
    <property type="entry name" value="MAM"/>
    <property type="match status" value="2"/>
</dbReference>
<reference evidence="3" key="1">
    <citation type="journal article" date="2008" name="Nature">
        <title>The amphioxus genome and the evolution of the chordate karyotype.</title>
        <authorList>
            <consortium name="US DOE Joint Genome Institute (JGI-PGF)"/>
            <person name="Putnam N.H."/>
            <person name="Butts T."/>
            <person name="Ferrier D.E.K."/>
            <person name="Furlong R.F."/>
            <person name="Hellsten U."/>
            <person name="Kawashima T."/>
            <person name="Robinson-Rechavi M."/>
            <person name="Shoguchi E."/>
            <person name="Terry A."/>
            <person name="Yu J.-K."/>
            <person name="Benito-Gutierrez E.L."/>
            <person name="Dubchak I."/>
            <person name="Garcia-Fernandez J."/>
            <person name="Gibson-Brown J.J."/>
            <person name="Grigoriev I.V."/>
            <person name="Horton A.C."/>
            <person name="de Jong P.J."/>
            <person name="Jurka J."/>
            <person name="Kapitonov V.V."/>
            <person name="Kohara Y."/>
            <person name="Kuroki Y."/>
            <person name="Lindquist E."/>
            <person name="Lucas S."/>
            <person name="Osoegawa K."/>
            <person name="Pennacchio L.A."/>
            <person name="Salamov A.A."/>
            <person name="Satou Y."/>
            <person name="Sauka-Spengler T."/>
            <person name="Schmutz J."/>
            <person name="Shin-I T."/>
            <person name="Toyoda A."/>
            <person name="Bronner-Fraser M."/>
            <person name="Fujiyama A."/>
            <person name="Holland L.Z."/>
            <person name="Holland P.W.H."/>
            <person name="Satoh N."/>
            <person name="Rokhsar D.S."/>
        </authorList>
    </citation>
    <scope>NUCLEOTIDE SEQUENCE [LARGE SCALE GENOMIC DNA]</scope>
    <source>
        <strain evidence="3">S238N-H82</strain>
        <tissue evidence="3">Testes</tissue>
    </source>
</reference>
<dbReference type="SUPFAM" id="SSF49899">
    <property type="entry name" value="Concanavalin A-like lectins/glucanases"/>
    <property type="match status" value="3"/>
</dbReference>
<dbReference type="CDD" id="cd06263">
    <property type="entry name" value="MAM"/>
    <property type="match status" value="1"/>
</dbReference>
<dbReference type="PANTHER" id="PTHR23282:SF142">
    <property type="entry name" value="MAM DOMAIN-CONTAINING PROTEIN"/>
    <property type="match status" value="1"/>
</dbReference>
<name>C3YSW0_BRAFL</name>
<evidence type="ECO:0000259" key="2">
    <source>
        <dbReference type="PROSITE" id="PS50060"/>
    </source>
</evidence>
<sequence>MSPLAVFALLLVLPAIQAQKVSIGDCDFENGLCSLSQSADDELDWERRQAKGGNEFYSTLPSRDHTMGKHGVKVGQIQYGWNGFMRQFAFSVLRFTEFRAVRVKCPVLEGADRKPLKNELNVYVMYESVLEDPVWSIRDGDLWSKAQVTIKAERDFQYRSLWNTLQTNDGDMWSKAQVTIEALRDFQILFEGTVKLDARGTIAIDDISLAEGECDEDCWETFYGCCPDEVTAAAGPNFQGCRQTFAAEPAGGLDRSRFEELYVRSSDSADCDFEAGLCEWLQAGDEYVDFTRVRGQARTLQNTLPVADHTTRTEGIGSHAVEHASCSGPYLRYTITTSDTSVSWDRRVSKTACYDDFMTSGRIIMTHRFYDTITTPLPKVRDGAGWYLTLQSPIQPYFAQAARLSTRRLRSWAGDEEEMCLTFNYHMSEKIPGFFPEKFPGSTNALSVYVTPDSELGEPVFTSSDIMGGSWREVRLTIPVEGEFRIVFEALILSQYVGDISLDDVMLDAGPCEELVHPCEKSRFGCCPDERTRARGPGGEGCRRQPEVVPEISVADCTMKLGDKFGACWKTYQSTTSVLRRIGKGADVRAFCKAHKTLYSCYYDNVDSLCAGDPDFLNFKAKLRDDVGGVSRNCRLGRNGVRRGRRAVPAGLDVRSPEEIMQMLP</sequence>
<dbReference type="InterPro" id="IPR051560">
    <property type="entry name" value="MAM_domain-containing"/>
</dbReference>
<gene>
    <name evidence="3" type="ORF">BRAFLDRAFT_127538</name>
</gene>
<evidence type="ECO:0000313" key="3">
    <source>
        <dbReference type="EMBL" id="EEN56624.1"/>
    </source>
</evidence>
<keyword evidence="1" id="KW-0732">Signal</keyword>
<proteinExistence type="predicted"/>
<dbReference type="Gene3D" id="2.60.120.200">
    <property type="match status" value="3"/>
</dbReference>
<feature type="domain" description="MAM" evidence="2">
    <location>
        <begin position="269"/>
        <end position="514"/>
    </location>
</feature>
<organism>
    <name type="scientific">Branchiostoma floridae</name>
    <name type="common">Florida lancelet</name>
    <name type="synonym">Amphioxus</name>
    <dbReference type="NCBI Taxonomy" id="7739"/>
    <lineage>
        <taxon>Eukaryota</taxon>
        <taxon>Metazoa</taxon>
        <taxon>Chordata</taxon>
        <taxon>Cephalochordata</taxon>
        <taxon>Leptocardii</taxon>
        <taxon>Amphioxiformes</taxon>
        <taxon>Branchiostomatidae</taxon>
        <taxon>Branchiostoma</taxon>
    </lineage>
</organism>
<dbReference type="InParanoid" id="C3YSW0"/>
<dbReference type="PANTHER" id="PTHR23282">
    <property type="entry name" value="APICAL ENDOSOMAL GLYCOPROTEIN PRECURSOR"/>
    <property type="match status" value="1"/>
</dbReference>
<dbReference type="EMBL" id="GG666550">
    <property type="protein sequence ID" value="EEN56624.1"/>
    <property type="molecule type" value="Genomic_DNA"/>
</dbReference>